<dbReference type="EMBL" id="FORX01000009">
    <property type="protein sequence ID" value="SFJ88975.1"/>
    <property type="molecule type" value="Genomic_DNA"/>
</dbReference>
<keyword evidence="2" id="KW-0812">Transmembrane</keyword>
<reference evidence="4" key="1">
    <citation type="submission" date="2016-10" db="EMBL/GenBank/DDBJ databases">
        <authorList>
            <person name="Varghese N."/>
            <person name="Submissions S."/>
        </authorList>
    </citation>
    <scope>NUCLEOTIDE SEQUENCE [LARGE SCALE GENOMIC DNA]</scope>
    <source>
        <strain evidence="4">DSM 5918</strain>
    </source>
</reference>
<evidence type="ECO:0000256" key="2">
    <source>
        <dbReference type="SAM" id="Phobius"/>
    </source>
</evidence>
<proteinExistence type="predicted"/>
<name>A0A1I3V153_9BACT</name>
<evidence type="ECO:0000313" key="3">
    <source>
        <dbReference type="EMBL" id="SFJ88975.1"/>
    </source>
</evidence>
<evidence type="ECO:0000313" key="4">
    <source>
        <dbReference type="Proteomes" id="UP000198635"/>
    </source>
</evidence>
<keyword evidence="4" id="KW-1185">Reference proteome</keyword>
<dbReference type="AlphaFoldDB" id="A0A1I3V153"/>
<organism evidence="3 4">
    <name type="scientific">Desulfomicrobium apsheronum</name>
    <dbReference type="NCBI Taxonomy" id="52560"/>
    <lineage>
        <taxon>Bacteria</taxon>
        <taxon>Pseudomonadati</taxon>
        <taxon>Thermodesulfobacteriota</taxon>
        <taxon>Desulfovibrionia</taxon>
        <taxon>Desulfovibrionales</taxon>
        <taxon>Desulfomicrobiaceae</taxon>
        <taxon>Desulfomicrobium</taxon>
    </lineage>
</organism>
<feature type="region of interest" description="Disordered" evidence="1">
    <location>
        <begin position="39"/>
        <end position="70"/>
    </location>
</feature>
<dbReference type="RefSeq" id="WP_092374874.1">
    <property type="nucleotide sequence ID" value="NZ_FORX01000009.1"/>
</dbReference>
<evidence type="ECO:0000256" key="1">
    <source>
        <dbReference type="SAM" id="MobiDB-lite"/>
    </source>
</evidence>
<gene>
    <name evidence="3" type="ORF">SAMN04488082_10917</name>
</gene>
<accession>A0A1I3V153</accession>
<dbReference type="OrthoDB" id="5461108at2"/>
<sequence>MTEEIMPREDRMGKILTFIGGCLTGVLGVFAVAVMSEMSSNATSSDDSEHGGAQDDNPAAAVHDVEVDMK</sequence>
<feature type="transmembrane region" description="Helical" evidence="2">
    <location>
        <begin position="15"/>
        <end position="35"/>
    </location>
</feature>
<keyword evidence="2" id="KW-0472">Membrane</keyword>
<protein>
    <submittedName>
        <fullName evidence="3">Uncharacterized protein</fullName>
    </submittedName>
</protein>
<dbReference type="Proteomes" id="UP000198635">
    <property type="component" value="Unassembled WGS sequence"/>
</dbReference>
<keyword evidence="2" id="KW-1133">Transmembrane helix</keyword>